<keyword evidence="6 13" id="KW-0441">Lipid A biosynthesis</keyword>
<evidence type="ECO:0000256" key="4">
    <source>
        <dbReference type="ARBA" id="ARBA00016436"/>
    </source>
</evidence>
<evidence type="ECO:0000256" key="7">
    <source>
        <dbReference type="ARBA" id="ARBA00022679"/>
    </source>
</evidence>
<keyword evidence="5 13" id="KW-0444">Lipid biosynthesis</keyword>
<dbReference type="SUPFAM" id="SSF52540">
    <property type="entry name" value="P-loop containing nucleoside triphosphate hydrolases"/>
    <property type="match status" value="1"/>
</dbReference>
<accession>Q1YH02</accession>
<dbReference type="PANTHER" id="PTHR42724">
    <property type="entry name" value="TETRAACYLDISACCHARIDE 4'-KINASE"/>
    <property type="match status" value="1"/>
</dbReference>
<comment type="catalytic activity">
    <reaction evidence="13">
        <text>a lipid A disaccharide + ATP = a lipid IVA + ADP + H(+)</text>
        <dbReference type="Rhea" id="RHEA:67840"/>
        <dbReference type="ChEBI" id="CHEBI:15378"/>
        <dbReference type="ChEBI" id="CHEBI:30616"/>
        <dbReference type="ChEBI" id="CHEBI:176343"/>
        <dbReference type="ChEBI" id="CHEBI:176425"/>
        <dbReference type="ChEBI" id="CHEBI:456216"/>
        <dbReference type="EC" id="2.7.1.130"/>
    </reaction>
</comment>
<evidence type="ECO:0000313" key="15">
    <source>
        <dbReference type="Proteomes" id="UP000000321"/>
    </source>
</evidence>
<dbReference type="GO" id="GO:0009245">
    <property type="term" value="P:lipid A biosynthetic process"/>
    <property type="evidence" value="ECO:0007669"/>
    <property type="project" value="UniProtKB-UniRule"/>
</dbReference>
<keyword evidence="8 13" id="KW-0547">Nucleotide-binding</keyword>
<evidence type="ECO:0000256" key="2">
    <source>
        <dbReference type="ARBA" id="ARBA00004870"/>
    </source>
</evidence>
<comment type="similarity">
    <text evidence="13">Belongs to the LpxK family.</text>
</comment>
<dbReference type="GO" id="GO:0005886">
    <property type="term" value="C:plasma membrane"/>
    <property type="evidence" value="ECO:0007669"/>
    <property type="project" value="TreeGrafter"/>
</dbReference>
<evidence type="ECO:0000256" key="13">
    <source>
        <dbReference type="HAMAP-Rule" id="MF_00409"/>
    </source>
</evidence>
<keyword evidence="11 13" id="KW-0443">Lipid metabolism</keyword>
<comment type="pathway">
    <text evidence="2 13">Glycolipid biosynthesis; lipid IV(A) biosynthesis; lipid IV(A) from (3R)-3-hydroxytetradecanoyl-[acyl-carrier-protein] and UDP-N-acetyl-alpha-D-glucosamine: step 6/6.</text>
</comment>
<dbReference type="NCBIfam" id="TIGR00682">
    <property type="entry name" value="lpxK"/>
    <property type="match status" value="1"/>
</dbReference>
<evidence type="ECO:0000256" key="12">
    <source>
        <dbReference type="ARBA" id="ARBA00029757"/>
    </source>
</evidence>
<evidence type="ECO:0000256" key="8">
    <source>
        <dbReference type="ARBA" id="ARBA00022741"/>
    </source>
</evidence>
<dbReference type="GO" id="GO:0005524">
    <property type="term" value="F:ATP binding"/>
    <property type="evidence" value="ECO:0007669"/>
    <property type="project" value="UniProtKB-UniRule"/>
</dbReference>
<dbReference type="HAMAP" id="MF_00409">
    <property type="entry name" value="LpxK"/>
    <property type="match status" value="1"/>
</dbReference>
<evidence type="ECO:0000256" key="9">
    <source>
        <dbReference type="ARBA" id="ARBA00022777"/>
    </source>
</evidence>
<evidence type="ECO:0000256" key="11">
    <source>
        <dbReference type="ARBA" id="ARBA00023098"/>
    </source>
</evidence>
<evidence type="ECO:0000313" key="14">
    <source>
        <dbReference type="EMBL" id="EAS49777.1"/>
    </source>
</evidence>
<dbReference type="HOGENOM" id="CLU_038816_0_0_5"/>
<dbReference type="BioCyc" id="AURANTIMONAS:SI859A1_00437-MONOMER"/>
<dbReference type="GO" id="GO:0009029">
    <property type="term" value="F:lipid-A 4'-kinase activity"/>
    <property type="evidence" value="ECO:0007669"/>
    <property type="project" value="UniProtKB-UniRule"/>
</dbReference>
<dbReference type="EC" id="2.7.1.130" evidence="3 13"/>
<dbReference type="GO" id="GO:0009244">
    <property type="term" value="P:lipopolysaccharide core region biosynthetic process"/>
    <property type="evidence" value="ECO:0007669"/>
    <property type="project" value="TreeGrafter"/>
</dbReference>
<keyword evidence="9 13" id="KW-0418">Kinase</keyword>
<name>Q1YH02_AURMS</name>
<dbReference type="InterPro" id="IPR027417">
    <property type="entry name" value="P-loop_NTPase"/>
</dbReference>
<dbReference type="PANTHER" id="PTHR42724:SF1">
    <property type="entry name" value="TETRAACYLDISACCHARIDE 4'-KINASE, MITOCHONDRIAL-RELATED"/>
    <property type="match status" value="1"/>
</dbReference>
<proteinExistence type="inferred from homology"/>
<keyword evidence="7 13" id="KW-0808">Transferase</keyword>
<dbReference type="Proteomes" id="UP000000321">
    <property type="component" value="Unassembled WGS sequence"/>
</dbReference>
<evidence type="ECO:0000256" key="10">
    <source>
        <dbReference type="ARBA" id="ARBA00022840"/>
    </source>
</evidence>
<evidence type="ECO:0000256" key="1">
    <source>
        <dbReference type="ARBA" id="ARBA00002274"/>
    </source>
</evidence>
<dbReference type="InterPro" id="IPR003758">
    <property type="entry name" value="LpxK"/>
</dbReference>
<organism evidence="14 15">
    <name type="scientific">Aurantimonas manganoxydans (strain ATCC BAA-1229 / DSM 21871 / SI85-9A1)</name>
    <dbReference type="NCBI Taxonomy" id="287752"/>
    <lineage>
        <taxon>Bacteria</taxon>
        <taxon>Pseudomonadati</taxon>
        <taxon>Pseudomonadota</taxon>
        <taxon>Alphaproteobacteria</taxon>
        <taxon>Hyphomicrobiales</taxon>
        <taxon>Aurantimonadaceae</taxon>
        <taxon>Aurantimonas</taxon>
    </lineage>
</organism>
<evidence type="ECO:0000256" key="6">
    <source>
        <dbReference type="ARBA" id="ARBA00022556"/>
    </source>
</evidence>
<sequence>MMRAETPPFWWRPKAWQSLMLAPAAAVYGRVARRNLENGERADVGVPVLCVGNFTVGGGGKTPTAMALGRAALAEGLRPGFVSRGHGRASRGAVLVDPAHHSAAEVGDEPLLLASVAPTCVAVNRRQAAQKLLAERGVDFIIMDDGFQSARLAIDFALIAVDARRGLGNGAVVPAGPVRAPIIDQIRYADALLVIGEGDAGDAVIRQTARGNKPIFEAALEPENGARFAGLRVLAFAGIADPAKFYASLTALGAEIVESRDFPDHHVFSSDDMDELSASAWREGLQMVTTRKDAVRLATGSAAMQLFLKECEVLDVALGFAPQSLGARIIRDTRRAFRRRKFG</sequence>
<keyword evidence="15" id="KW-1185">Reference proteome</keyword>
<dbReference type="AlphaFoldDB" id="Q1YH02"/>
<evidence type="ECO:0000256" key="5">
    <source>
        <dbReference type="ARBA" id="ARBA00022516"/>
    </source>
</evidence>
<comment type="caution">
    <text evidence="14">The sequence shown here is derived from an EMBL/GenBank/DDBJ whole genome shotgun (WGS) entry which is preliminary data.</text>
</comment>
<protein>
    <recommendedName>
        <fullName evidence="4 13">Tetraacyldisaccharide 4'-kinase</fullName>
        <ecNumber evidence="3 13">2.7.1.130</ecNumber>
    </recommendedName>
    <alternativeName>
        <fullName evidence="12 13">Lipid A 4'-kinase</fullName>
    </alternativeName>
</protein>
<comment type="function">
    <text evidence="1 13">Transfers the gamma-phosphate of ATP to the 4'-position of a tetraacyldisaccharide 1-phosphate intermediate (termed DS-1-P) to form tetraacyldisaccharide 1,4'-bis-phosphate (lipid IVA).</text>
</comment>
<feature type="binding site" evidence="13">
    <location>
        <begin position="55"/>
        <end position="62"/>
    </location>
    <ligand>
        <name>ATP</name>
        <dbReference type="ChEBI" id="CHEBI:30616"/>
    </ligand>
</feature>
<gene>
    <name evidence="13" type="primary">lpxK</name>
    <name evidence="14" type="ORF">SI859A1_00437</name>
</gene>
<evidence type="ECO:0000256" key="3">
    <source>
        <dbReference type="ARBA" id="ARBA00012071"/>
    </source>
</evidence>
<dbReference type="UniPathway" id="UPA00359">
    <property type="reaction ID" value="UER00482"/>
</dbReference>
<dbReference type="EMBL" id="AAPJ01000004">
    <property type="protein sequence ID" value="EAS49777.1"/>
    <property type="molecule type" value="Genomic_DNA"/>
</dbReference>
<reference evidence="14 15" key="1">
    <citation type="journal article" date="2008" name="Appl. Environ. Microbiol.">
        <title>Genomic insights into Mn(II) oxidation by the marine alphaproteobacterium Aurantimonas sp. strain SI85-9A1.</title>
        <authorList>
            <person name="Dick G.J."/>
            <person name="Podell S."/>
            <person name="Johnson H.A."/>
            <person name="Rivera-Espinoza Y."/>
            <person name="Bernier-Latmani R."/>
            <person name="McCarthy J.K."/>
            <person name="Torpey J.W."/>
            <person name="Clement B.G."/>
            <person name="Gaasterland T."/>
            <person name="Tebo B.M."/>
        </authorList>
    </citation>
    <scope>NUCLEOTIDE SEQUENCE [LARGE SCALE GENOMIC DNA]</scope>
    <source>
        <strain evidence="14 15">SI85-9A1</strain>
    </source>
</reference>
<keyword evidence="10 13" id="KW-0067">ATP-binding</keyword>
<dbReference type="Pfam" id="PF02606">
    <property type="entry name" value="LpxK"/>
    <property type="match status" value="1"/>
</dbReference>